<sequence>MIFIENNPQIMINTLKLTGFLLLLSVFNCGPAKGVAAKDTAETSATTQKVTAAEMIEKGFRKGNIQVSKTQGCPYILNIEEYKDNLDPINIEQFFKGDIPEKVWVKFASLRMNSRCSIARPVSIQEISKREE</sequence>
<dbReference type="STRING" id="570521.SAMN04488508_104387"/>
<protein>
    <submittedName>
        <fullName evidence="1">Uncharacterized protein</fullName>
    </submittedName>
</protein>
<reference evidence="2" key="1">
    <citation type="submission" date="2016-11" db="EMBL/GenBank/DDBJ databases">
        <authorList>
            <person name="Varghese N."/>
            <person name="Submissions S."/>
        </authorList>
    </citation>
    <scope>NUCLEOTIDE SEQUENCE [LARGE SCALE GENOMIC DNA]</scope>
    <source>
        <strain evidence="2">DSM 22623</strain>
    </source>
</reference>
<evidence type="ECO:0000313" key="2">
    <source>
        <dbReference type="Proteomes" id="UP000184432"/>
    </source>
</evidence>
<proteinExistence type="predicted"/>
<keyword evidence="2" id="KW-1185">Reference proteome</keyword>
<dbReference type="AlphaFoldDB" id="A0A1M6FNX8"/>
<gene>
    <name evidence="1" type="ORF">SAMN04488508_104387</name>
</gene>
<dbReference type="EMBL" id="FQYP01000004">
    <property type="protein sequence ID" value="SHI99392.1"/>
    <property type="molecule type" value="Genomic_DNA"/>
</dbReference>
<name>A0A1M6FNX8_9FLAO</name>
<evidence type="ECO:0000313" key="1">
    <source>
        <dbReference type="EMBL" id="SHI99392.1"/>
    </source>
</evidence>
<dbReference type="Proteomes" id="UP000184432">
    <property type="component" value="Unassembled WGS sequence"/>
</dbReference>
<accession>A0A1M6FNX8</accession>
<organism evidence="1 2">
    <name type="scientific">Aquimarina spongiae</name>
    <dbReference type="NCBI Taxonomy" id="570521"/>
    <lineage>
        <taxon>Bacteria</taxon>
        <taxon>Pseudomonadati</taxon>
        <taxon>Bacteroidota</taxon>
        <taxon>Flavobacteriia</taxon>
        <taxon>Flavobacteriales</taxon>
        <taxon>Flavobacteriaceae</taxon>
        <taxon>Aquimarina</taxon>
    </lineage>
</organism>